<sequence>MEEGEGHFLKIIDRKKEMFKISGGKYVVPQPIETKLVESEFIEQAMVIGDAQKFASAFIVPNYTNLKEWAKESAAEIVALSREEFIATNEVHKKINQEVRKANQYFGNWEQIKKPAILTHEFTIEAGELTPTLKMKRKVILKKFQKEFDEIYK</sequence>
<evidence type="ECO:0000256" key="3">
    <source>
        <dbReference type="ARBA" id="ARBA00023098"/>
    </source>
</evidence>
<evidence type="ECO:0008006" key="6">
    <source>
        <dbReference type="Google" id="ProtNLM"/>
    </source>
</evidence>
<dbReference type="RefSeq" id="WP_284583654.1">
    <property type="nucleotide sequence ID" value="NZ_CP106831.1"/>
</dbReference>
<name>A0ABY8VDI4_9FLAO</name>
<evidence type="ECO:0000313" key="5">
    <source>
        <dbReference type="Proteomes" id="UP001223501"/>
    </source>
</evidence>
<evidence type="ECO:0000313" key="4">
    <source>
        <dbReference type="EMBL" id="WIH97570.1"/>
    </source>
</evidence>
<reference evidence="4 5" key="1">
    <citation type="submission" date="2022-09" db="EMBL/GenBank/DDBJ databases">
        <title>Whole genome sequencing analysis of tet(X)-positive Empedobacter falsenii YWS9-3.</title>
        <authorList>
            <person name="Chen C."/>
            <person name="Lv Y.-L."/>
        </authorList>
    </citation>
    <scope>NUCLEOTIDE SEQUENCE [LARGE SCALE GENOMIC DNA]</scope>
    <source>
        <strain evidence="4 5">YWS9-3_T</strain>
    </source>
</reference>
<keyword evidence="2" id="KW-0276">Fatty acid metabolism</keyword>
<evidence type="ECO:0000256" key="2">
    <source>
        <dbReference type="ARBA" id="ARBA00022832"/>
    </source>
</evidence>
<dbReference type="PANTHER" id="PTHR43272">
    <property type="entry name" value="LONG-CHAIN-FATTY-ACID--COA LIGASE"/>
    <property type="match status" value="1"/>
</dbReference>
<dbReference type="Pfam" id="PF23562">
    <property type="entry name" value="AMP-binding_C_3"/>
    <property type="match status" value="1"/>
</dbReference>
<gene>
    <name evidence="4" type="ORF">OBA43_01145</name>
</gene>
<evidence type="ECO:0000256" key="1">
    <source>
        <dbReference type="ARBA" id="ARBA00022598"/>
    </source>
</evidence>
<keyword evidence="3" id="KW-0443">Lipid metabolism</keyword>
<proteinExistence type="predicted"/>
<dbReference type="Proteomes" id="UP001223501">
    <property type="component" value="Chromosome"/>
</dbReference>
<keyword evidence="5" id="KW-1185">Reference proteome</keyword>
<keyword evidence="1" id="KW-0436">Ligase</keyword>
<organism evidence="4 5">
    <name type="scientific">Empedobacter falsenii</name>
    <dbReference type="NCBI Taxonomy" id="343874"/>
    <lineage>
        <taxon>Bacteria</taxon>
        <taxon>Pseudomonadati</taxon>
        <taxon>Bacteroidota</taxon>
        <taxon>Flavobacteriia</taxon>
        <taxon>Flavobacteriales</taxon>
        <taxon>Weeksellaceae</taxon>
        <taxon>Empedobacter</taxon>
    </lineage>
</organism>
<accession>A0ABY8VDI4</accession>
<dbReference type="EMBL" id="CP106831">
    <property type="protein sequence ID" value="WIH97570.1"/>
    <property type="molecule type" value="Genomic_DNA"/>
</dbReference>
<dbReference type="SUPFAM" id="SSF56801">
    <property type="entry name" value="Acetyl-CoA synthetase-like"/>
    <property type="match status" value="1"/>
</dbReference>
<protein>
    <recommendedName>
        <fullName evidence="6">Long-chain-fatty-acid--CoA ligase FadD15</fullName>
    </recommendedName>
</protein>
<dbReference type="PANTHER" id="PTHR43272:SF32">
    <property type="entry name" value="AMP-DEPENDENT SYNTHETASE_LIGASE DOMAIN-CONTAINING PROTEIN"/>
    <property type="match status" value="1"/>
</dbReference>